<proteinExistence type="predicted"/>
<comment type="caution">
    <text evidence="1">The sequence shown here is derived from an EMBL/GenBank/DDBJ whole genome shotgun (WGS) entry which is preliminary data.</text>
</comment>
<sequence length="193" mass="21633">MGFSFIDIINKDVEGKETTGTMGIEVPATIAYAEATTICSQKQFKANCFKGEGKMTRAILSFPIWFSTSKLTVCVLFSEKFLMHLLTSGYLGMLSLIRVKYVALSLGNRLTLEEDSLQNLGPSGFPGFSGIMTYYPNEKQGSSIVPGCLKSREDKTTIYMNKDFDIWHISLLRILEMLISFSFYVAKLSTFDF</sequence>
<keyword evidence="2" id="KW-1185">Reference proteome</keyword>
<protein>
    <submittedName>
        <fullName evidence="1">Uncharacterized protein</fullName>
    </submittedName>
</protein>
<dbReference type="EMBL" id="JBBPBM010000009">
    <property type="protein sequence ID" value="KAK8568371.1"/>
    <property type="molecule type" value="Genomic_DNA"/>
</dbReference>
<organism evidence="1 2">
    <name type="scientific">Hibiscus sabdariffa</name>
    <name type="common">roselle</name>
    <dbReference type="NCBI Taxonomy" id="183260"/>
    <lineage>
        <taxon>Eukaryota</taxon>
        <taxon>Viridiplantae</taxon>
        <taxon>Streptophyta</taxon>
        <taxon>Embryophyta</taxon>
        <taxon>Tracheophyta</taxon>
        <taxon>Spermatophyta</taxon>
        <taxon>Magnoliopsida</taxon>
        <taxon>eudicotyledons</taxon>
        <taxon>Gunneridae</taxon>
        <taxon>Pentapetalae</taxon>
        <taxon>rosids</taxon>
        <taxon>malvids</taxon>
        <taxon>Malvales</taxon>
        <taxon>Malvaceae</taxon>
        <taxon>Malvoideae</taxon>
        <taxon>Hibiscus</taxon>
    </lineage>
</organism>
<accession>A0ABR2F084</accession>
<reference evidence="1 2" key="1">
    <citation type="journal article" date="2024" name="G3 (Bethesda)">
        <title>Genome assembly of Hibiscus sabdariffa L. provides insights into metabolisms of medicinal natural products.</title>
        <authorList>
            <person name="Kim T."/>
        </authorList>
    </citation>
    <scope>NUCLEOTIDE SEQUENCE [LARGE SCALE GENOMIC DNA]</scope>
    <source>
        <strain evidence="1">TK-2024</strain>
        <tissue evidence="1">Old leaves</tissue>
    </source>
</reference>
<evidence type="ECO:0000313" key="2">
    <source>
        <dbReference type="Proteomes" id="UP001472677"/>
    </source>
</evidence>
<gene>
    <name evidence="1" type="ORF">V6N12_006925</name>
</gene>
<dbReference type="Proteomes" id="UP001472677">
    <property type="component" value="Unassembled WGS sequence"/>
</dbReference>
<name>A0ABR2F084_9ROSI</name>
<evidence type="ECO:0000313" key="1">
    <source>
        <dbReference type="EMBL" id="KAK8568371.1"/>
    </source>
</evidence>